<dbReference type="Proteomes" id="UP000723463">
    <property type="component" value="Unassembled WGS sequence"/>
</dbReference>
<feature type="compositionally biased region" description="Basic and acidic residues" evidence="1">
    <location>
        <begin position="48"/>
        <end position="58"/>
    </location>
</feature>
<gene>
    <name evidence="2" type="ORF">EC957_002844</name>
</gene>
<sequence length="237" mass="26247">MPRRTRNQGNRTVDYSRYPSSDTDDDVGSKAGYDMQDSEHNSVSGDDMMIKQSEKEQMAADGAEDEENAVETFEDEEMACESVENEMLVLETDDSDAYVGMQRDDDKDGTTHDEAGEENSNYLSDNKVDSEGLVQDELDDRAQALSSYAHISKTSTVLMPNAVGVAPKLPWKKRNIDVISKHTAVSTVRKLAAAGYSPETAPYTATCVETTAVSIREDVFENFEPSRFCLVRTRRGG</sequence>
<feature type="compositionally biased region" description="Acidic residues" evidence="1">
    <location>
        <begin position="62"/>
        <end position="77"/>
    </location>
</feature>
<dbReference type="EMBL" id="JAAAXW010000016">
    <property type="protein sequence ID" value="KAF9549779.1"/>
    <property type="molecule type" value="Genomic_DNA"/>
</dbReference>
<reference evidence="2" key="1">
    <citation type="journal article" date="2020" name="Fungal Divers.">
        <title>Resolving the Mortierellaceae phylogeny through synthesis of multi-gene phylogenetics and phylogenomics.</title>
        <authorList>
            <person name="Vandepol N."/>
            <person name="Liber J."/>
            <person name="Desiro A."/>
            <person name="Na H."/>
            <person name="Kennedy M."/>
            <person name="Barry K."/>
            <person name="Grigoriev I.V."/>
            <person name="Miller A.N."/>
            <person name="O'Donnell K."/>
            <person name="Stajich J.E."/>
            <person name="Bonito G."/>
        </authorList>
    </citation>
    <scope>NUCLEOTIDE SEQUENCE</scope>
    <source>
        <strain evidence="2">NRRL 2591</strain>
    </source>
</reference>
<feature type="compositionally biased region" description="Polar residues" evidence="1">
    <location>
        <begin position="7"/>
        <end position="21"/>
    </location>
</feature>
<dbReference type="AlphaFoldDB" id="A0A9P6FFS8"/>
<evidence type="ECO:0000313" key="3">
    <source>
        <dbReference type="Proteomes" id="UP000723463"/>
    </source>
</evidence>
<evidence type="ECO:0000313" key="2">
    <source>
        <dbReference type="EMBL" id="KAF9549779.1"/>
    </source>
</evidence>
<feature type="compositionally biased region" description="Basic and acidic residues" evidence="1">
    <location>
        <begin position="102"/>
        <end position="114"/>
    </location>
</feature>
<organism evidence="2 3">
    <name type="scientific">Mortierella hygrophila</name>
    <dbReference type="NCBI Taxonomy" id="979708"/>
    <lineage>
        <taxon>Eukaryota</taxon>
        <taxon>Fungi</taxon>
        <taxon>Fungi incertae sedis</taxon>
        <taxon>Mucoromycota</taxon>
        <taxon>Mortierellomycotina</taxon>
        <taxon>Mortierellomycetes</taxon>
        <taxon>Mortierellales</taxon>
        <taxon>Mortierellaceae</taxon>
        <taxon>Mortierella</taxon>
    </lineage>
</organism>
<evidence type="ECO:0000256" key="1">
    <source>
        <dbReference type="SAM" id="MobiDB-lite"/>
    </source>
</evidence>
<feature type="region of interest" description="Disordered" evidence="1">
    <location>
        <begin position="94"/>
        <end position="128"/>
    </location>
</feature>
<protein>
    <submittedName>
        <fullName evidence="2">Uncharacterized protein</fullName>
    </submittedName>
</protein>
<comment type="caution">
    <text evidence="2">The sequence shown here is derived from an EMBL/GenBank/DDBJ whole genome shotgun (WGS) entry which is preliminary data.</text>
</comment>
<accession>A0A9P6FFS8</accession>
<proteinExistence type="predicted"/>
<name>A0A9P6FFS8_9FUNG</name>
<keyword evidence="3" id="KW-1185">Reference proteome</keyword>
<feature type="region of interest" description="Disordered" evidence="1">
    <location>
        <begin position="1"/>
        <end position="77"/>
    </location>
</feature>